<reference evidence="1 2" key="1">
    <citation type="submission" date="2018-04" db="EMBL/GenBank/DDBJ databases">
        <title>Polynucleobacter sp. UK-Long2-W17 genome.</title>
        <authorList>
            <person name="Hahn M.W."/>
        </authorList>
    </citation>
    <scope>NUCLEOTIDE SEQUENCE [LARGE SCALE GENOMIC DNA]</scope>
    <source>
        <strain evidence="1 2">UK-Long2-W17</strain>
    </source>
</reference>
<gene>
    <name evidence="1" type="ORF">DN92_06715</name>
</gene>
<dbReference type="Proteomes" id="UP000501090">
    <property type="component" value="Chromosome"/>
</dbReference>
<sequence>MASALAICPDCTALYTSGKVASANAALLVSNTAAANTPTTKLITLRMFIKTPCRMFRANFIIPSLGIFATPY</sequence>
<evidence type="ECO:0000313" key="1">
    <source>
        <dbReference type="EMBL" id="QKM60749.1"/>
    </source>
</evidence>
<dbReference type="AlphaFoldDB" id="A0A6M9PJU4"/>
<organism evidence="1 2">
    <name type="scientific">Polynucleobacter arcticus</name>
    <dbReference type="NCBI Taxonomy" id="1743165"/>
    <lineage>
        <taxon>Bacteria</taxon>
        <taxon>Pseudomonadati</taxon>
        <taxon>Pseudomonadota</taxon>
        <taxon>Betaproteobacteria</taxon>
        <taxon>Burkholderiales</taxon>
        <taxon>Burkholderiaceae</taxon>
        <taxon>Polynucleobacter</taxon>
    </lineage>
</organism>
<dbReference type="KEGG" id="pard:DN92_06715"/>
<evidence type="ECO:0000313" key="2">
    <source>
        <dbReference type="Proteomes" id="UP000501090"/>
    </source>
</evidence>
<proteinExistence type="predicted"/>
<protein>
    <submittedName>
        <fullName evidence="1">Uncharacterized protein</fullName>
    </submittedName>
</protein>
<dbReference type="EMBL" id="CP028940">
    <property type="protein sequence ID" value="QKM60749.1"/>
    <property type="molecule type" value="Genomic_DNA"/>
</dbReference>
<keyword evidence="2" id="KW-1185">Reference proteome</keyword>
<name>A0A6M9PJU4_9BURK</name>
<accession>A0A6M9PJU4</accession>